<dbReference type="KEGG" id="dpx:DAPPUDRAFT_308085"/>
<name>E9H663_DAPPU</name>
<dbReference type="SMART" id="SM00360">
    <property type="entry name" value="RRM"/>
    <property type="match status" value="1"/>
</dbReference>
<keyword evidence="3" id="KW-0862">Zinc</keyword>
<dbReference type="InterPro" id="IPR035979">
    <property type="entry name" value="RBD_domain_sf"/>
</dbReference>
<dbReference type="Pfam" id="PF01753">
    <property type="entry name" value="zf-MYND"/>
    <property type="match status" value="1"/>
</dbReference>
<evidence type="ECO:0000256" key="4">
    <source>
        <dbReference type="ARBA" id="ARBA00022884"/>
    </source>
</evidence>
<dbReference type="InterPro" id="IPR012677">
    <property type="entry name" value="Nucleotide-bd_a/b_plait_sf"/>
</dbReference>
<dbReference type="CDD" id="cd00590">
    <property type="entry name" value="RRM_SF"/>
    <property type="match status" value="1"/>
</dbReference>
<dbReference type="InterPro" id="IPR050621">
    <property type="entry name" value="Tudor_domain_containing"/>
</dbReference>
<dbReference type="STRING" id="6669.E9H663"/>
<evidence type="ECO:0000256" key="2">
    <source>
        <dbReference type="ARBA" id="ARBA00022771"/>
    </source>
</evidence>
<feature type="domain" description="Tudor" evidence="8">
    <location>
        <begin position="516"/>
        <end position="574"/>
    </location>
</feature>
<keyword evidence="4 5" id="KW-0694">RNA-binding</keyword>
<dbReference type="Gene3D" id="2.30.30.140">
    <property type="match status" value="4"/>
</dbReference>
<dbReference type="EMBL" id="GL732596">
    <property type="protein sequence ID" value="EFX72753.1"/>
    <property type="molecule type" value="Genomic_DNA"/>
</dbReference>
<dbReference type="HOGENOM" id="CLU_254370_0_0_1"/>
<dbReference type="SMART" id="SM00333">
    <property type="entry name" value="TUDOR"/>
    <property type="match status" value="4"/>
</dbReference>
<organism evidence="9 10">
    <name type="scientific">Daphnia pulex</name>
    <name type="common">Water flea</name>
    <dbReference type="NCBI Taxonomy" id="6669"/>
    <lineage>
        <taxon>Eukaryota</taxon>
        <taxon>Metazoa</taxon>
        <taxon>Ecdysozoa</taxon>
        <taxon>Arthropoda</taxon>
        <taxon>Crustacea</taxon>
        <taxon>Branchiopoda</taxon>
        <taxon>Diplostraca</taxon>
        <taxon>Cladocera</taxon>
        <taxon>Anomopoda</taxon>
        <taxon>Daphniidae</taxon>
        <taxon>Daphnia</taxon>
    </lineage>
</organism>
<evidence type="ECO:0000313" key="9">
    <source>
        <dbReference type="EMBL" id="EFX72753.1"/>
    </source>
</evidence>
<dbReference type="PANTHER" id="PTHR22948:SF72">
    <property type="entry name" value="TUDOR DOMAIN-CONTAINING PROTEIN"/>
    <property type="match status" value="1"/>
</dbReference>
<dbReference type="PROSITE" id="PS50102">
    <property type="entry name" value="RRM"/>
    <property type="match status" value="1"/>
</dbReference>
<dbReference type="SUPFAM" id="SSF63748">
    <property type="entry name" value="Tudor/PWWP/MBT"/>
    <property type="match status" value="4"/>
</dbReference>
<evidence type="ECO:0000256" key="1">
    <source>
        <dbReference type="ARBA" id="ARBA00022723"/>
    </source>
</evidence>
<dbReference type="SUPFAM" id="SSF54928">
    <property type="entry name" value="RNA-binding domain, RBD"/>
    <property type="match status" value="1"/>
</dbReference>
<feature type="region of interest" description="Disordered" evidence="6">
    <location>
        <begin position="431"/>
        <end position="451"/>
    </location>
</feature>
<feature type="domain" description="Tudor" evidence="8">
    <location>
        <begin position="840"/>
        <end position="897"/>
    </location>
</feature>
<sequence>MSRRIQRAPIRIVDRSNGEWDEFDPRLNDYTVDNFYTSGPRLHLPPNMPYAMRKTAVSYKLFVSGIHPHTTEEIIRHTFSNYGRPLSVFRTRNKCQQPIAFVEFETQCEADNAIVELDGKPPLNWEVAYAMSRKSEEMPYQQFASLMLDSDFERQTPMFQTSGVGIQTFHSKQSPVHRNTESSMEASLVCTICKTRYCSRACQGSDWPTHQSICRPPPVFYVYGKIRALEPANLNSDKGNRATQLHPSSGNGVVASAREYPNNSFPLVSAGASAIIQQDWSVPLEGNRRQQHTVASELTRPQSCTVKGIHPIDPSGVSIHRPVDLSVTIHRNINVGSKTISPDMRIVQDISDVPVHSERSPHAIPHTTPEAQPSKGCLNNPSRNSRLAHPHSNMRSGASPVGSEPVSRERQYDNSLLGAIPKLRNIPMATNIPRTANESPPHRASQPQTSRTAKIYAAEFSSRKLTLPSDKPQQVSVCFVKSPSEFFIQYDAFREILTKLMESINKSAAISNPLINPVEGMPCVALFPDDSSWNRAQILKVLSDGIGIRYVDFGNTVQMPNSFEFCRMMEHSLSEHPFYAIKVKLADVVPLNGSSWDMDTNRKFQDIVLNQAFLMECVQLDADAMSVRLKNRDGSDLVSRLLHENIVKRAILRASDELDRIPSADGIPSLPHLQQLVQKPQILHSQFRGTSNSNTSITTSSLVRSPQASVQAAAPKELASTTLTVPSQTSFPGHSPTRAALRHDACVIQPRAPTMASVPVRPNSLPIHQTVQSVSSTPLTPKAHSVIEVIEAGSKVMFQVTKPLNGGDRFCGMLVRGEEDLPIFDFSSFADTIETIPDFRPTVGSFVAAVYSADSQWYRGCVTKVLKSSYNVLFVDFGNEDENVVSVKPIPASFQHEMLAIRLSLVGNLASPTKQYAEESMFPDSSHSLEITSKMADGSALAKFDGENVPTCIVKIEPWTSLLAEPEVSPAPKVSLSPNVSLSPIPNISSPNWEVGFSCNVIPLAAEDLDCIYVRADTEETKALTTKIQKELKGYFPFSVKLPTVPAIGSCVAAIFSDDGDLYRARITDINGEAISIIFVDVGKSSVVSLSGIRVLPDCFYDYPACSKRVSLARVERPAGSLPTTVQELLANCINKLFKMFVMPSTSEWTECTLMQDGEVLNEQIVDCLEQLTNVTSHPSNRMPELEIASPGDVSIPGEVAPVDNTLSDLSYDDGIFMDLPEEGSFEAVVTCVDGPQLIMMHAADEQISKKLAKLEEEMEDYAKAIARGHGPKVNEICLALYPDGKWCRSVCLDVIADPAGSRYMCMQVDYGETHIIDIDDIRRIPRRFIDFLPYLAQHAILEGTDAMEEVKQDLVTRFSDILPKNSKVTVSVVSRVEITYIVRIPEVAEILASEGLSYK</sequence>
<dbReference type="InterPro" id="IPR002999">
    <property type="entry name" value="Tudor"/>
</dbReference>
<feature type="region of interest" description="Disordered" evidence="6">
    <location>
        <begin position="356"/>
        <end position="411"/>
    </location>
</feature>
<dbReference type="Proteomes" id="UP000000305">
    <property type="component" value="Unassembled WGS sequence"/>
</dbReference>
<dbReference type="eggNOG" id="KOG2039">
    <property type="taxonomic scope" value="Eukaryota"/>
</dbReference>
<evidence type="ECO:0000259" key="8">
    <source>
        <dbReference type="PROSITE" id="PS50304"/>
    </source>
</evidence>
<evidence type="ECO:0008006" key="11">
    <source>
        <dbReference type="Google" id="ProtNLM"/>
    </source>
</evidence>
<gene>
    <name evidence="9" type="ORF">DAPPUDRAFT_308085</name>
</gene>
<dbReference type="Pfam" id="PF00567">
    <property type="entry name" value="TUDOR"/>
    <property type="match status" value="4"/>
</dbReference>
<dbReference type="InterPro" id="IPR000504">
    <property type="entry name" value="RRM_dom"/>
</dbReference>
<protein>
    <recommendedName>
        <fullName evidence="11">Tudor domain-containing protein</fullName>
    </recommendedName>
</protein>
<dbReference type="PANTHER" id="PTHR22948">
    <property type="entry name" value="TUDOR DOMAIN CONTAINING PROTEIN"/>
    <property type="match status" value="1"/>
</dbReference>
<dbReference type="GO" id="GO:0005737">
    <property type="term" value="C:cytoplasm"/>
    <property type="evidence" value="ECO:0007669"/>
    <property type="project" value="UniProtKB-ARBA"/>
</dbReference>
<dbReference type="Gene3D" id="6.10.140.2220">
    <property type="match status" value="1"/>
</dbReference>
<dbReference type="InterPro" id="IPR002893">
    <property type="entry name" value="Znf_MYND"/>
</dbReference>
<dbReference type="CDD" id="cd20379">
    <property type="entry name" value="Tudor_dTUD-like"/>
    <property type="match status" value="1"/>
</dbReference>
<keyword evidence="10" id="KW-1185">Reference proteome</keyword>
<evidence type="ECO:0000259" key="7">
    <source>
        <dbReference type="PROSITE" id="PS50102"/>
    </source>
</evidence>
<dbReference type="PhylomeDB" id="E9H663"/>
<reference evidence="9 10" key="1">
    <citation type="journal article" date="2011" name="Science">
        <title>The ecoresponsive genome of Daphnia pulex.</title>
        <authorList>
            <person name="Colbourne J.K."/>
            <person name="Pfrender M.E."/>
            <person name="Gilbert D."/>
            <person name="Thomas W.K."/>
            <person name="Tucker A."/>
            <person name="Oakley T.H."/>
            <person name="Tokishita S."/>
            <person name="Aerts A."/>
            <person name="Arnold G.J."/>
            <person name="Basu M.K."/>
            <person name="Bauer D.J."/>
            <person name="Caceres C.E."/>
            <person name="Carmel L."/>
            <person name="Casola C."/>
            <person name="Choi J.H."/>
            <person name="Detter J.C."/>
            <person name="Dong Q."/>
            <person name="Dusheyko S."/>
            <person name="Eads B.D."/>
            <person name="Frohlich T."/>
            <person name="Geiler-Samerotte K.A."/>
            <person name="Gerlach D."/>
            <person name="Hatcher P."/>
            <person name="Jogdeo S."/>
            <person name="Krijgsveld J."/>
            <person name="Kriventseva E.V."/>
            <person name="Kultz D."/>
            <person name="Laforsch C."/>
            <person name="Lindquist E."/>
            <person name="Lopez J."/>
            <person name="Manak J.R."/>
            <person name="Muller J."/>
            <person name="Pangilinan J."/>
            <person name="Patwardhan R.P."/>
            <person name="Pitluck S."/>
            <person name="Pritham E.J."/>
            <person name="Rechtsteiner A."/>
            <person name="Rho M."/>
            <person name="Rogozin I.B."/>
            <person name="Sakarya O."/>
            <person name="Salamov A."/>
            <person name="Schaack S."/>
            <person name="Shapiro H."/>
            <person name="Shiga Y."/>
            <person name="Skalitzky C."/>
            <person name="Smith Z."/>
            <person name="Souvorov A."/>
            <person name="Sung W."/>
            <person name="Tang Z."/>
            <person name="Tsuchiya D."/>
            <person name="Tu H."/>
            <person name="Vos H."/>
            <person name="Wang M."/>
            <person name="Wolf Y.I."/>
            <person name="Yamagata H."/>
            <person name="Yamada T."/>
            <person name="Ye Y."/>
            <person name="Shaw J.R."/>
            <person name="Andrews J."/>
            <person name="Crease T.J."/>
            <person name="Tang H."/>
            <person name="Lucas S.M."/>
            <person name="Robertson H.M."/>
            <person name="Bork P."/>
            <person name="Koonin E.V."/>
            <person name="Zdobnov E.M."/>
            <person name="Grigoriev I.V."/>
            <person name="Lynch M."/>
            <person name="Boore J.L."/>
        </authorList>
    </citation>
    <scope>NUCLEOTIDE SEQUENCE [LARGE SCALE GENOMIC DNA]</scope>
</reference>
<accession>E9H663</accession>
<evidence type="ECO:0000256" key="5">
    <source>
        <dbReference type="PROSITE-ProRule" id="PRU00176"/>
    </source>
</evidence>
<dbReference type="InParanoid" id="E9H663"/>
<evidence type="ECO:0000256" key="3">
    <source>
        <dbReference type="ARBA" id="ARBA00022833"/>
    </source>
</evidence>
<dbReference type="Gene3D" id="3.30.70.330">
    <property type="match status" value="1"/>
</dbReference>
<evidence type="ECO:0000313" key="10">
    <source>
        <dbReference type="Proteomes" id="UP000000305"/>
    </source>
</evidence>
<feature type="domain" description="RRM" evidence="7">
    <location>
        <begin position="59"/>
        <end position="134"/>
    </location>
</feature>
<dbReference type="GO" id="GO:0008270">
    <property type="term" value="F:zinc ion binding"/>
    <property type="evidence" value="ECO:0007669"/>
    <property type="project" value="UniProtKB-KW"/>
</dbReference>
<dbReference type="InterPro" id="IPR035437">
    <property type="entry name" value="SNase_OB-fold_sf"/>
</dbReference>
<dbReference type="OrthoDB" id="6342911at2759"/>
<dbReference type="GO" id="GO:0003723">
    <property type="term" value="F:RNA binding"/>
    <property type="evidence" value="ECO:0007669"/>
    <property type="project" value="UniProtKB-UniRule"/>
</dbReference>
<proteinExistence type="predicted"/>
<keyword evidence="1" id="KW-0479">Metal-binding</keyword>
<feature type="domain" description="Tudor" evidence="8">
    <location>
        <begin position="1045"/>
        <end position="1103"/>
    </location>
</feature>
<keyword evidence="2" id="KW-0863">Zinc-finger</keyword>
<dbReference type="PROSITE" id="PS50304">
    <property type="entry name" value="TUDOR"/>
    <property type="match status" value="4"/>
</dbReference>
<dbReference type="SUPFAM" id="SSF144232">
    <property type="entry name" value="HIT/MYND zinc finger-like"/>
    <property type="match status" value="1"/>
</dbReference>
<feature type="domain" description="Tudor" evidence="8">
    <location>
        <begin position="1271"/>
        <end position="1332"/>
    </location>
</feature>
<dbReference type="Pfam" id="PF00076">
    <property type="entry name" value="RRM_1"/>
    <property type="match status" value="1"/>
</dbReference>
<evidence type="ECO:0000256" key="6">
    <source>
        <dbReference type="SAM" id="MobiDB-lite"/>
    </source>
</evidence>
<dbReference type="Gene3D" id="2.40.50.90">
    <property type="match status" value="2"/>
</dbReference>